<reference evidence="2" key="1">
    <citation type="submission" date="2019-02" db="EMBL/GenBank/DDBJ databases">
        <authorList>
            <person name="Gruber-Vodicka R. H."/>
            <person name="Seah K. B. B."/>
        </authorList>
    </citation>
    <scope>NUCLEOTIDE SEQUENCE</scope>
    <source>
        <strain evidence="4">BECK_BY7</strain>
        <strain evidence="3">BECK_M6</strain>
        <strain evidence="2">BECK_M7</strain>
    </source>
</reference>
<evidence type="ECO:0000313" key="2">
    <source>
        <dbReference type="EMBL" id="VFJ92846.1"/>
    </source>
</evidence>
<accession>A0A450UJX1</accession>
<evidence type="ECO:0000256" key="1">
    <source>
        <dbReference type="SAM" id="MobiDB-lite"/>
    </source>
</evidence>
<dbReference type="EMBL" id="CAADFF010000039">
    <property type="protein sequence ID" value="VFJ92846.1"/>
    <property type="molecule type" value="Genomic_DNA"/>
</dbReference>
<organism evidence="2">
    <name type="scientific">Candidatus Kentrum sp. LFY</name>
    <dbReference type="NCBI Taxonomy" id="2126342"/>
    <lineage>
        <taxon>Bacteria</taxon>
        <taxon>Pseudomonadati</taxon>
        <taxon>Pseudomonadota</taxon>
        <taxon>Gammaproteobacteria</taxon>
        <taxon>Candidatus Kentrum</taxon>
    </lineage>
</organism>
<feature type="compositionally biased region" description="Basic and acidic residues" evidence="1">
    <location>
        <begin position="42"/>
        <end position="59"/>
    </location>
</feature>
<evidence type="ECO:0000313" key="4">
    <source>
        <dbReference type="EMBL" id="VFK18559.1"/>
    </source>
</evidence>
<dbReference type="EMBL" id="CAADFH010000039">
    <property type="protein sequence ID" value="VFJ94364.1"/>
    <property type="molecule type" value="Genomic_DNA"/>
</dbReference>
<dbReference type="EMBL" id="CAADFN010000045">
    <property type="protein sequence ID" value="VFK18559.1"/>
    <property type="molecule type" value="Genomic_DNA"/>
</dbReference>
<name>A0A450UJX1_9GAMM</name>
<evidence type="ECO:0000313" key="3">
    <source>
        <dbReference type="EMBL" id="VFJ94364.1"/>
    </source>
</evidence>
<feature type="region of interest" description="Disordered" evidence="1">
    <location>
        <begin position="24"/>
        <end position="65"/>
    </location>
</feature>
<gene>
    <name evidence="3" type="ORF">BECKLFY1418A_GA0070994_103916</name>
    <name evidence="2" type="ORF">BECKLFY1418B_GA0070995_103915</name>
    <name evidence="4" type="ORF">BECKLFY1418C_GA0070996_104516</name>
</gene>
<protein>
    <submittedName>
        <fullName evidence="2">Uncharacterized protein</fullName>
    </submittedName>
</protein>
<sequence>MQKNCTNFVGGIKDRWYRDWIAYPNEGNSDGKIATNGNSDSSGKEHLKGYGDKSNEDTNRNALSY</sequence>
<proteinExistence type="predicted"/>
<dbReference type="AlphaFoldDB" id="A0A450UJX1"/>